<dbReference type="PATRIC" id="fig|55758.3.peg.84"/>
<keyword evidence="2" id="KW-1185">Reference proteome</keyword>
<name>A0A166FEF4_9EURY</name>
<protein>
    <submittedName>
        <fullName evidence="1">Uncharacterized protein</fullName>
    </submittedName>
</protein>
<comment type="caution">
    <text evidence="1">The sequence shown here is derived from an EMBL/GenBank/DDBJ whole genome shotgun (WGS) entry which is preliminary data.</text>
</comment>
<proteinExistence type="predicted"/>
<dbReference type="Proteomes" id="UP000077066">
    <property type="component" value="Unassembled WGS sequence"/>
</dbReference>
<evidence type="ECO:0000313" key="1">
    <source>
        <dbReference type="EMBL" id="KZX17590.1"/>
    </source>
</evidence>
<accession>A0A166FEF4</accession>
<sequence>MLNWEKELLAIDPDIHFRAAGGWLKTIEKLDKSVTNGYSLVGEFVKAGDFDEEYSDGLYLDCNKEGKKSKPQQDYRLFRFKDGKIRLLDLIIDGKGTWACDFWDTIEEDLND</sequence>
<dbReference type="AlphaFoldDB" id="A0A166FEF4"/>
<evidence type="ECO:0000313" key="2">
    <source>
        <dbReference type="Proteomes" id="UP000077066"/>
    </source>
</evidence>
<gene>
    <name evidence="1" type="ORF">MBFIL_00750</name>
</gene>
<dbReference type="EMBL" id="LWMT01000008">
    <property type="protein sequence ID" value="KZX17590.1"/>
    <property type="molecule type" value="Genomic_DNA"/>
</dbReference>
<reference evidence="1 2" key="1">
    <citation type="submission" date="2016-04" db="EMBL/GenBank/DDBJ databases">
        <title>Genome sequence of Methanobrevibacter filiformis DSM 11501.</title>
        <authorList>
            <person name="Poehlein A."/>
            <person name="Seedorf H."/>
            <person name="Daniel R."/>
        </authorList>
    </citation>
    <scope>NUCLEOTIDE SEQUENCE [LARGE SCALE GENOMIC DNA]</scope>
    <source>
        <strain evidence="1 2">DSM 11501</strain>
    </source>
</reference>
<organism evidence="1 2">
    <name type="scientific">Methanobrevibacter filiformis</name>
    <dbReference type="NCBI Taxonomy" id="55758"/>
    <lineage>
        <taxon>Archaea</taxon>
        <taxon>Methanobacteriati</taxon>
        <taxon>Methanobacteriota</taxon>
        <taxon>Methanomada group</taxon>
        <taxon>Methanobacteria</taxon>
        <taxon>Methanobacteriales</taxon>
        <taxon>Methanobacteriaceae</taxon>
        <taxon>Methanobrevibacter</taxon>
    </lineage>
</organism>